<dbReference type="PANTHER" id="PTHR31111:SF58">
    <property type="entry name" value="F-BOX DOMAIN-CONTAINING PROTEIN"/>
    <property type="match status" value="1"/>
</dbReference>
<sequence>MMKRRREETLPSPTRRIRHGGDIEIPLDVTVGILKKLPTKSIARFQFVSKEWSSIITIRRDFIDFVMNRYLAQPQRDAYFVASDDYGECYLTFLSSTQDKETILIPKGFRHYLRGLVCCWSKSGQVVLYNPTTRQSLYLPKKKTMYMETSFIGYDPLEKQYKVLFLPKYNPEQPCRVFSLGETNTKWKSIQGVESHHPLQGAVCINGKIYYQAGIADQYDCTSLYKLMSFDVRSEEFYNVDAPKKLMDYRSYLINYQGKLGFGCQEKGVEIWVMETQGWSKIIFSDQVNVPKSWCSMGVANGGEIVFVERPYRIKDKLCVFYYDPKKISRTRHVYLESIYPKKRNTDCIIWTVPDYVENTMRLY</sequence>
<evidence type="ECO:0000313" key="3">
    <source>
        <dbReference type="RefSeq" id="XP_010485063.1"/>
    </source>
</evidence>
<keyword evidence="2" id="KW-1185">Reference proteome</keyword>
<reference evidence="3" key="2">
    <citation type="submission" date="2025-08" db="UniProtKB">
        <authorList>
            <consortium name="RefSeq"/>
        </authorList>
    </citation>
    <scope>IDENTIFICATION</scope>
    <source>
        <tissue evidence="3">Leaf</tissue>
    </source>
</reference>
<dbReference type="PANTHER" id="PTHR31111">
    <property type="entry name" value="BNAA05G37150D PROTEIN-RELATED"/>
    <property type="match status" value="1"/>
</dbReference>
<reference evidence="2" key="1">
    <citation type="journal article" date="2014" name="Nat. Commun.">
        <title>The emerging biofuel crop Camelina sativa retains a highly undifferentiated hexaploid genome structure.</title>
        <authorList>
            <person name="Kagale S."/>
            <person name="Koh C."/>
            <person name="Nixon J."/>
            <person name="Bollina V."/>
            <person name="Clarke W.E."/>
            <person name="Tuteja R."/>
            <person name="Spillane C."/>
            <person name="Robinson S.J."/>
            <person name="Links M.G."/>
            <person name="Clarke C."/>
            <person name="Higgins E.E."/>
            <person name="Huebert T."/>
            <person name="Sharpe A.G."/>
            <person name="Parkin I.A."/>
        </authorList>
    </citation>
    <scope>NUCLEOTIDE SEQUENCE [LARGE SCALE GENOMIC DNA]</scope>
    <source>
        <strain evidence="2">cv. DH55</strain>
    </source>
</reference>
<proteinExistence type="predicted"/>
<dbReference type="SUPFAM" id="SSF50965">
    <property type="entry name" value="Galactose oxidase, central domain"/>
    <property type="match status" value="1"/>
</dbReference>
<dbReference type="RefSeq" id="XP_010485063.1">
    <property type="nucleotide sequence ID" value="XM_010486761.1"/>
</dbReference>
<dbReference type="InterPro" id="IPR036047">
    <property type="entry name" value="F-box-like_dom_sf"/>
</dbReference>
<evidence type="ECO:0000259" key="1">
    <source>
        <dbReference type="SMART" id="SM00256"/>
    </source>
</evidence>
<accession>A0ABM0XF69</accession>
<dbReference type="GeneID" id="104763382"/>
<feature type="domain" description="F-box" evidence="1">
    <location>
        <begin position="25"/>
        <end position="65"/>
    </location>
</feature>
<dbReference type="SUPFAM" id="SSF81383">
    <property type="entry name" value="F-box domain"/>
    <property type="match status" value="1"/>
</dbReference>
<organism evidence="2 3">
    <name type="scientific">Camelina sativa</name>
    <name type="common">False flax</name>
    <name type="synonym">Myagrum sativum</name>
    <dbReference type="NCBI Taxonomy" id="90675"/>
    <lineage>
        <taxon>Eukaryota</taxon>
        <taxon>Viridiplantae</taxon>
        <taxon>Streptophyta</taxon>
        <taxon>Embryophyta</taxon>
        <taxon>Tracheophyta</taxon>
        <taxon>Spermatophyta</taxon>
        <taxon>Magnoliopsida</taxon>
        <taxon>eudicotyledons</taxon>
        <taxon>Gunneridae</taxon>
        <taxon>Pentapetalae</taxon>
        <taxon>rosids</taxon>
        <taxon>malvids</taxon>
        <taxon>Brassicales</taxon>
        <taxon>Brassicaceae</taxon>
        <taxon>Camelineae</taxon>
        <taxon>Camelina</taxon>
    </lineage>
</organism>
<gene>
    <name evidence="3" type="primary">LOC104763382</name>
</gene>
<name>A0ABM0XF69_CAMSA</name>
<evidence type="ECO:0000313" key="2">
    <source>
        <dbReference type="Proteomes" id="UP000694864"/>
    </source>
</evidence>
<dbReference type="InterPro" id="IPR017451">
    <property type="entry name" value="F-box-assoc_interact_dom"/>
</dbReference>
<dbReference type="SMART" id="SM00256">
    <property type="entry name" value="FBOX"/>
    <property type="match status" value="1"/>
</dbReference>
<dbReference type="Pfam" id="PF00646">
    <property type="entry name" value="F-box"/>
    <property type="match status" value="1"/>
</dbReference>
<dbReference type="NCBIfam" id="TIGR01640">
    <property type="entry name" value="F_box_assoc_1"/>
    <property type="match status" value="1"/>
</dbReference>
<dbReference type="Pfam" id="PF08268">
    <property type="entry name" value="FBA_3"/>
    <property type="match status" value="1"/>
</dbReference>
<dbReference type="Proteomes" id="UP000694864">
    <property type="component" value="Chromosome 18"/>
</dbReference>
<dbReference type="InterPro" id="IPR011043">
    <property type="entry name" value="Gal_Oxase/kelch_b-propeller"/>
</dbReference>
<dbReference type="InterPro" id="IPR001810">
    <property type="entry name" value="F-box_dom"/>
</dbReference>
<protein>
    <submittedName>
        <fullName evidence="3">F-box protein At1g32420</fullName>
    </submittedName>
</protein>
<dbReference type="InterPro" id="IPR013187">
    <property type="entry name" value="F-box-assoc_dom_typ3"/>
</dbReference>